<accession>A0A2U1ZRP4</accession>
<gene>
    <name evidence="4" type="ORF">C8046_01950</name>
</gene>
<feature type="compositionally biased region" description="Acidic residues" evidence="3">
    <location>
        <begin position="270"/>
        <end position="280"/>
    </location>
</feature>
<protein>
    <recommendedName>
        <fullName evidence="2">Segregation and condensation protein A</fullName>
    </recommendedName>
</protein>
<dbReference type="GO" id="GO:0007059">
    <property type="term" value="P:chromosome segregation"/>
    <property type="evidence" value="ECO:0007669"/>
    <property type="project" value="UniProtKB-KW"/>
</dbReference>
<evidence type="ECO:0000313" key="5">
    <source>
        <dbReference type="Proteomes" id="UP000245166"/>
    </source>
</evidence>
<dbReference type="PANTHER" id="PTHR33969">
    <property type="entry name" value="SEGREGATION AND CONDENSATION PROTEIN A"/>
    <property type="match status" value="1"/>
</dbReference>
<name>A0A2U1ZRP4_9MICO</name>
<evidence type="ECO:0000256" key="2">
    <source>
        <dbReference type="ARBA" id="ARBA00044777"/>
    </source>
</evidence>
<feature type="region of interest" description="Disordered" evidence="3">
    <location>
        <begin position="270"/>
        <end position="311"/>
    </location>
</feature>
<keyword evidence="5" id="KW-1185">Reference proteome</keyword>
<evidence type="ECO:0000313" key="4">
    <source>
        <dbReference type="EMBL" id="PWD49659.1"/>
    </source>
</evidence>
<dbReference type="Gene3D" id="6.10.250.2410">
    <property type="match status" value="1"/>
</dbReference>
<dbReference type="OrthoDB" id="9811016at2"/>
<comment type="caution">
    <text evidence="4">The sequence shown here is derived from an EMBL/GenBank/DDBJ whole genome shotgun (WGS) entry which is preliminary data.</text>
</comment>
<keyword evidence="1" id="KW-0159">Chromosome partition</keyword>
<sequence length="311" mass="33949">MATSPETRLPETRSAAATRHQRPSFEVNLDNFSGPFDLLLSLIAKHRMDVTEVALAVVTDDFIAHLRGQDVWELEQASEFLIIGATLLDLKTARLLPGVETEDPEDLELLEARDLLFARLLQYRAYKDVGADLDERWHRGAGSFPRNVSLEPRFATLLPDLVLAIGPEDLARIAARALAPRPTPEVRIDHLHAPAVSVREQASLIVARLRRHPVSSFRALTDDAGSTAVVIGRFLALLDLYREGVLAFEQPTSLGELTIRWLGGSRDVEVSSEFDDEDGAEGPTSEAAVDSASDAGDADRPVTSGGGRTDD</sequence>
<dbReference type="Pfam" id="PF02616">
    <property type="entry name" value="SMC_ScpA"/>
    <property type="match status" value="1"/>
</dbReference>
<feature type="compositionally biased region" description="Low complexity" evidence="3">
    <location>
        <begin position="285"/>
        <end position="295"/>
    </location>
</feature>
<reference evidence="4 5" key="1">
    <citation type="submission" date="2018-03" db="EMBL/GenBank/DDBJ databases">
        <title>Genome assembly of novel Miniimonas species PCH200.</title>
        <authorList>
            <person name="Thakur V."/>
            <person name="Kumar V."/>
            <person name="Singh D."/>
        </authorList>
    </citation>
    <scope>NUCLEOTIDE SEQUENCE [LARGE SCALE GENOMIC DNA]</scope>
    <source>
        <strain evidence="4 5">PCH200</strain>
    </source>
</reference>
<proteinExistence type="predicted"/>
<feature type="region of interest" description="Disordered" evidence="3">
    <location>
        <begin position="1"/>
        <end position="21"/>
    </location>
</feature>
<dbReference type="InterPro" id="IPR003768">
    <property type="entry name" value="ScpA"/>
</dbReference>
<dbReference type="PANTHER" id="PTHR33969:SF2">
    <property type="entry name" value="SEGREGATION AND CONDENSATION PROTEIN A"/>
    <property type="match status" value="1"/>
</dbReference>
<dbReference type="AlphaFoldDB" id="A0A2U1ZRP4"/>
<evidence type="ECO:0000256" key="1">
    <source>
        <dbReference type="ARBA" id="ARBA00022829"/>
    </source>
</evidence>
<dbReference type="RefSeq" id="WP_109228042.1">
    <property type="nucleotide sequence ID" value="NZ_PYHR01000002.1"/>
</dbReference>
<dbReference type="EMBL" id="PYHR01000002">
    <property type="protein sequence ID" value="PWD49659.1"/>
    <property type="molecule type" value="Genomic_DNA"/>
</dbReference>
<dbReference type="Proteomes" id="UP000245166">
    <property type="component" value="Unassembled WGS sequence"/>
</dbReference>
<organism evidence="4 5">
    <name type="scientific">Serinibacter arcticus</name>
    <dbReference type="NCBI Taxonomy" id="1655435"/>
    <lineage>
        <taxon>Bacteria</taxon>
        <taxon>Bacillati</taxon>
        <taxon>Actinomycetota</taxon>
        <taxon>Actinomycetes</taxon>
        <taxon>Micrococcales</taxon>
        <taxon>Beutenbergiaceae</taxon>
        <taxon>Serinibacter</taxon>
    </lineage>
</organism>
<evidence type="ECO:0000256" key="3">
    <source>
        <dbReference type="SAM" id="MobiDB-lite"/>
    </source>
</evidence>